<dbReference type="GO" id="GO:0042124">
    <property type="term" value="F:1,3-beta-glucanosyltransferase activity"/>
    <property type="evidence" value="ECO:0007669"/>
    <property type="project" value="TreeGrafter"/>
</dbReference>
<evidence type="ECO:0000256" key="2">
    <source>
        <dbReference type="ARBA" id="ARBA00007528"/>
    </source>
</evidence>
<comment type="subcellular location">
    <subcellularLocation>
        <location evidence="1 9">Cell membrane</location>
        <topology evidence="1 9">Lipid-anchor</topology>
        <topology evidence="1 9">GPI-anchor</topology>
    </subcellularLocation>
</comment>
<dbReference type="GO" id="GO:0098552">
    <property type="term" value="C:side of membrane"/>
    <property type="evidence" value="ECO:0007669"/>
    <property type="project" value="UniProtKB-KW"/>
</dbReference>
<dbReference type="FunFam" id="3.20.20.80:FF:000038">
    <property type="entry name" value="1,3-beta-glucanosyltransferase"/>
    <property type="match status" value="1"/>
</dbReference>
<dbReference type="Pfam" id="PF03198">
    <property type="entry name" value="Glyco_hydro_72"/>
    <property type="match status" value="1"/>
</dbReference>
<evidence type="ECO:0000259" key="10">
    <source>
        <dbReference type="SMART" id="SM00768"/>
    </source>
</evidence>
<protein>
    <recommendedName>
        <fullName evidence="9">1,3-beta-glucanosyltransferase</fullName>
        <ecNumber evidence="9">2.4.1.-</ecNumber>
    </recommendedName>
</protein>
<evidence type="ECO:0000256" key="3">
    <source>
        <dbReference type="ARBA" id="ARBA00022622"/>
    </source>
</evidence>
<dbReference type="Pfam" id="PF07983">
    <property type="entry name" value="X8"/>
    <property type="match status" value="1"/>
</dbReference>
<evidence type="ECO:0000256" key="5">
    <source>
        <dbReference type="ARBA" id="ARBA00023136"/>
    </source>
</evidence>
<dbReference type="SUPFAM" id="SSF51445">
    <property type="entry name" value="(Trans)glycosidases"/>
    <property type="match status" value="1"/>
</dbReference>
<dbReference type="EC" id="2.4.1.-" evidence="9"/>
<comment type="similarity">
    <text evidence="2 9">Belongs to the glycosyl hydrolase 72 family.</text>
</comment>
<evidence type="ECO:0000256" key="4">
    <source>
        <dbReference type="ARBA" id="ARBA00022729"/>
    </source>
</evidence>
<feature type="domain" description="X8" evidence="10">
    <location>
        <begin position="382"/>
        <end position="472"/>
    </location>
</feature>
<organism evidence="11 12">
    <name type="scientific">Friedmanniomyces simplex</name>
    <dbReference type="NCBI Taxonomy" id="329884"/>
    <lineage>
        <taxon>Eukaryota</taxon>
        <taxon>Fungi</taxon>
        <taxon>Dikarya</taxon>
        <taxon>Ascomycota</taxon>
        <taxon>Pezizomycotina</taxon>
        <taxon>Dothideomycetes</taxon>
        <taxon>Dothideomycetidae</taxon>
        <taxon>Mycosphaerellales</taxon>
        <taxon>Teratosphaeriaceae</taxon>
        <taxon>Friedmanniomyces</taxon>
    </lineage>
</organism>
<keyword evidence="6" id="KW-1015">Disulfide bond</keyword>
<dbReference type="GO" id="GO:0005886">
    <property type="term" value="C:plasma membrane"/>
    <property type="evidence" value="ECO:0007669"/>
    <property type="project" value="UniProtKB-SubCell"/>
</dbReference>
<keyword evidence="3 9" id="KW-0336">GPI-anchor</keyword>
<keyword evidence="4 9" id="KW-0732">Signal</keyword>
<dbReference type="Proteomes" id="UP000309340">
    <property type="component" value="Unassembled WGS sequence"/>
</dbReference>
<dbReference type="GO" id="GO:0071970">
    <property type="term" value="P:fungal-type cell wall (1-&gt;3)-beta-D-glucan biosynthetic process"/>
    <property type="evidence" value="ECO:0007669"/>
    <property type="project" value="TreeGrafter"/>
</dbReference>
<dbReference type="InterPro" id="IPR012946">
    <property type="entry name" value="X8"/>
</dbReference>
<dbReference type="PANTHER" id="PTHR31468">
    <property type="entry name" value="1,3-BETA-GLUCANOSYLTRANSFERASE GAS1"/>
    <property type="match status" value="1"/>
</dbReference>
<proteinExistence type="inferred from homology"/>
<sequence>MRGFGVASAAAAASLFASTVAAQVDPIVISGSKFFYKTNGTQFFIRGVAYQQDYNGNGTSGTSSANAYTDPLADFSSCSRDIPYLLQLRTNTIRVYAIDPTKDHSQCMNALANAGIYVISDLSSPGESINRASPAWNDALYARYTSVVDNMANYTNTLGFFAGNEVSNAPNNTDASAFVKAAVRDTKAYIKSMNYRTIGVGYATNDDADIRVNMADYFNCGDASSAIDFWGYNIYSWCGDSSYSESGYDVRTTEFSTYSVPAFFAEYGCNTVEPRPFTEVQALYGPKMSPVWSGGIVYMYFQEANNYGLVSVSGNTVTPNQDFKNLASQLSSISPSSVQSASYKPSNSAASCPATGSTWAAVATPLPPSPNHELCACMYNTLGCVVTPATSENNYGALFGTVCGYGNAICAGIAANASTGTYGAYGMCNSTEQLAYAFNQYYVAQSSGASACAFNGAAQTKAPSSAGGACATLLSQAGSAGTGTVTSVPSGTGGGAAGGGSSGGSGASAASSSAGAGLSSVPSVEAGLVPMAIMVCVAAISGMGMIVL</sequence>
<evidence type="ECO:0000313" key="12">
    <source>
        <dbReference type="Proteomes" id="UP000309340"/>
    </source>
</evidence>
<evidence type="ECO:0000313" key="11">
    <source>
        <dbReference type="EMBL" id="TKA71977.1"/>
    </source>
</evidence>
<dbReference type="SMART" id="SM00768">
    <property type="entry name" value="X8"/>
    <property type="match status" value="1"/>
</dbReference>
<feature type="chain" id="PRO_5021044066" description="1,3-beta-glucanosyltransferase" evidence="9">
    <location>
        <begin position="23"/>
        <end position="548"/>
    </location>
</feature>
<dbReference type="InterPro" id="IPR004886">
    <property type="entry name" value="Glucanosyltransferase"/>
</dbReference>
<evidence type="ECO:0000256" key="8">
    <source>
        <dbReference type="ARBA" id="ARBA00023288"/>
    </source>
</evidence>
<evidence type="ECO:0000256" key="6">
    <source>
        <dbReference type="ARBA" id="ARBA00023157"/>
    </source>
</evidence>
<keyword evidence="9" id="KW-0808">Transferase</keyword>
<comment type="caution">
    <text evidence="11">The sequence shown here is derived from an EMBL/GenBank/DDBJ whole genome shotgun (WGS) entry which is preliminary data.</text>
</comment>
<dbReference type="PANTHER" id="PTHR31468:SF2">
    <property type="entry name" value="1,3-BETA-GLUCANOSYLTRANSFERASE GAS1"/>
    <property type="match status" value="1"/>
</dbReference>
<keyword evidence="5 9" id="KW-0472">Membrane</keyword>
<dbReference type="STRING" id="329884.A0A4U0X863"/>
<evidence type="ECO:0000256" key="9">
    <source>
        <dbReference type="RuleBase" id="RU361209"/>
    </source>
</evidence>
<evidence type="ECO:0000256" key="1">
    <source>
        <dbReference type="ARBA" id="ARBA00004609"/>
    </source>
</evidence>
<dbReference type="OrthoDB" id="421038at2759"/>
<gene>
    <name evidence="11" type="ORF">B0A55_06995</name>
</gene>
<dbReference type="EMBL" id="NAJQ01000328">
    <property type="protein sequence ID" value="TKA71977.1"/>
    <property type="molecule type" value="Genomic_DNA"/>
</dbReference>
<dbReference type="Gene3D" id="1.20.58.1040">
    <property type="match status" value="1"/>
</dbReference>
<keyword evidence="12" id="KW-1185">Reference proteome</keyword>
<comment type="function">
    <text evidence="9">Splits internally a 1,3-beta-glucan molecule and transfers the newly generated reducing end (the donor) to the non-reducing end of another 1,3-beta-glucan molecule (the acceptor) forming a 1,3-beta linkage, resulting in the elongation of 1,3-beta-glucan chains in the cell wall.</text>
</comment>
<feature type="signal peptide" evidence="9">
    <location>
        <begin position="1"/>
        <end position="22"/>
    </location>
</feature>
<dbReference type="InterPro" id="IPR017853">
    <property type="entry name" value="GH"/>
</dbReference>
<reference evidence="11 12" key="1">
    <citation type="submission" date="2017-03" db="EMBL/GenBank/DDBJ databases">
        <title>Genomes of endolithic fungi from Antarctica.</title>
        <authorList>
            <person name="Coleine C."/>
            <person name="Masonjones S."/>
            <person name="Stajich J.E."/>
        </authorList>
    </citation>
    <scope>NUCLEOTIDE SEQUENCE [LARGE SCALE GENOMIC DNA]</scope>
    <source>
        <strain evidence="11 12">CCFEE 5184</strain>
    </source>
</reference>
<name>A0A4U0X863_9PEZI</name>
<dbReference type="GO" id="GO:0031505">
    <property type="term" value="P:fungal-type cell wall organization"/>
    <property type="evidence" value="ECO:0007669"/>
    <property type="project" value="TreeGrafter"/>
</dbReference>
<keyword evidence="8 9" id="KW-0449">Lipoprotein</keyword>
<accession>A0A4U0X863</accession>
<evidence type="ECO:0000256" key="7">
    <source>
        <dbReference type="ARBA" id="ARBA00023180"/>
    </source>
</evidence>
<dbReference type="AlphaFoldDB" id="A0A4U0X863"/>
<dbReference type="Gene3D" id="3.20.20.80">
    <property type="entry name" value="Glycosidases"/>
    <property type="match status" value="1"/>
</dbReference>
<keyword evidence="7" id="KW-0325">Glycoprotein</keyword>